<protein>
    <submittedName>
        <fullName evidence="1">Uncharacterized protein</fullName>
    </submittedName>
</protein>
<dbReference type="Gramene" id="PRQ48527">
    <property type="protein sequence ID" value="PRQ48527"/>
    <property type="gene ID" value="RchiOBHm_Chr2g0111701"/>
</dbReference>
<organism evidence="1 2">
    <name type="scientific">Rosa chinensis</name>
    <name type="common">China rose</name>
    <dbReference type="NCBI Taxonomy" id="74649"/>
    <lineage>
        <taxon>Eukaryota</taxon>
        <taxon>Viridiplantae</taxon>
        <taxon>Streptophyta</taxon>
        <taxon>Embryophyta</taxon>
        <taxon>Tracheophyta</taxon>
        <taxon>Spermatophyta</taxon>
        <taxon>Magnoliopsida</taxon>
        <taxon>eudicotyledons</taxon>
        <taxon>Gunneridae</taxon>
        <taxon>Pentapetalae</taxon>
        <taxon>rosids</taxon>
        <taxon>fabids</taxon>
        <taxon>Rosales</taxon>
        <taxon>Rosaceae</taxon>
        <taxon>Rosoideae</taxon>
        <taxon>Rosoideae incertae sedis</taxon>
        <taxon>Rosa</taxon>
    </lineage>
</organism>
<proteinExistence type="predicted"/>
<dbReference type="PANTHER" id="PTHR31110">
    <property type="entry name" value="PESTICIDAL CRYSTAL CRY8BA PROTEIN"/>
    <property type="match status" value="1"/>
</dbReference>
<keyword evidence="2" id="KW-1185">Reference proteome</keyword>
<sequence>MTLEQGTWGAVISYEACVRLCLHAWANHYSTEVHYFLENECALLREAFGLQNVLLQSEAELLAKGSSKLSSESAAPNPVKTSGKIKLQVRKVIMGLDEPPASCSFSSLKEPKINKDSIGRHISNLRSSLYPWLKSVWKNYLPPRAPAKCSFRQSLDYVQTRAKRIKKVPLKDARSTLCNPSSSSHETYSCFLRLRSSPEEDAVRMQPGSSEAHFFFPDSLGDDLIIAVQDSKGKHCGHARAQVSAIADKPGDKLRWCPIYTDLELEPVGRIQLCMEYSTNPDENHHLKFGSVAETAAYDYVFVAAIKFQHFQQRSFLIDGSWNWLLTEFASYFGVSEAYTKLRHLSYIMDVATPTEDCLTIVHDMLSEILMMKGKSTNQLSPLENHMLAKILDQVNQILALVFENYKSLEEDSPSGMMNVSKPASGLAAPSLGPAFQLYSLLHDVLSPEVQMKLCRYFRVAAKKRLRVHFMETDNLILSSNEGTQKDPVTSYQRMNSLVSSIRNEILTDISIQNQNILPSFVDLPNISSSIYNIELCSRLRAFLVACPPPGLSPPVAELIIATAEFQKDLSLWSIDPVVDGVNAKELFHSHIVSWIRNKHCTLLDRCKLDKENWSGKEKQNETTPFIHAIYNQLMETLHEYEIISSHLPMYTSALENAIADVEKAVAKTLEKRYANVLSLLKDNLRNKILGNKYVKKLSSQTIETYYVPAEVGIVFNSMKCMLDVMWPNIEAKFESWMPSIADDGYTRGEHLNDVIVLLRTKYRNYRRAIVEKLAKNARVQAATKLKNIMRDSKEVESEVRSRMQPLEDLLRKEIDNLSTVANPTVCVELCQEFWDRTGQDVLRLLEYRRSRSWYKGLRVAVSILDDIFGSEMQRLCRTSLKEKDTARPEAIKEVHSILDHDAAI</sequence>
<dbReference type="PANTHER" id="PTHR31110:SF2">
    <property type="entry name" value="PESTICIDAL CRYSTAL CRY8BA PROTEIN"/>
    <property type="match status" value="1"/>
</dbReference>
<dbReference type="AlphaFoldDB" id="A0A2P6RQ33"/>
<evidence type="ECO:0000313" key="2">
    <source>
        <dbReference type="Proteomes" id="UP000238479"/>
    </source>
</evidence>
<accession>A0A2P6RQ33</accession>
<name>A0A2P6RQ33_ROSCH</name>
<dbReference type="STRING" id="74649.A0A2P6RQ33"/>
<reference evidence="1 2" key="1">
    <citation type="journal article" date="2018" name="Nat. Genet.">
        <title>The Rosa genome provides new insights in the design of modern roses.</title>
        <authorList>
            <person name="Bendahmane M."/>
        </authorList>
    </citation>
    <scope>NUCLEOTIDE SEQUENCE [LARGE SCALE GENOMIC DNA]</scope>
    <source>
        <strain evidence="2">cv. Old Blush</strain>
    </source>
</reference>
<comment type="caution">
    <text evidence="1">The sequence shown here is derived from an EMBL/GenBank/DDBJ whole genome shotgun (WGS) entry which is preliminary data.</text>
</comment>
<dbReference type="OMA" id="CAVIAYD"/>
<evidence type="ECO:0000313" key="1">
    <source>
        <dbReference type="EMBL" id="PRQ48527.1"/>
    </source>
</evidence>
<dbReference type="EMBL" id="PDCK01000040">
    <property type="protein sequence ID" value="PRQ48527.1"/>
    <property type="molecule type" value="Genomic_DNA"/>
</dbReference>
<dbReference type="Proteomes" id="UP000238479">
    <property type="component" value="Chromosome 2"/>
</dbReference>
<gene>
    <name evidence="1" type="ORF">RchiOBHm_Chr2g0111701</name>
</gene>